<proteinExistence type="predicted"/>
<sequence>MNIMKTSTIVGTAVLGLALTASPLQADTRVSIHIDDLGAALAFTDRDRPYHYDDWYAPDMLYVPQLGFYVSFGSPLDVFFLNNSYYLHRHGNWYRSAYYRGPWAVINVVHLPHAIRKHNRHTIHSWRDREYRRHTKHVWMRHQDHPGISNRPAEKRTYREKRSFEPAPRYSGRSENRHAVTEPRKFRKEQNQPRKVKESRMISENRSWKKDRERDRNRHYGKVRNERGRERDRGSHERDSRHGGENRRGR</sequence>
<evidence type="ECO:0000256" key="1">
    <source>
        <dbReference type="SAM" id="MobiDB-lite"/>
    </source>
</evidence>
<evidence type="ECO:0000313" key="3">
    <source>
        <dbReference type="EMBL" id="HED31347.1"/>
    </source>
</evidence>
<accession>A0A831SMU0</accession>
<organism evidence="3">
    <name type="scientific">Prosthecochloris aestuarii</name>
    <dbReference type="NCBI Taxonomy" id="1102"/>
    <lineage>
        <taxon>Bacteria</taxon>
        <taxon>Pseudomonadati</taxon>
        <taxon>Chlorobiota</taxon>
        <taxon>Chlorobiia</taxon>
        <taxon>Chlorobiales</taxon>
        <taxon>Chlorobiaceae</taxon>
        <taxon>Prosthecochloris</taxon>
    </lineage>
</organism>
<evidence type="ECO:0000256" key="2">
    <source>
        <dbReference type="SAM" id="SignalP"/>
    </source>
</evidence>
<keyword evidence="2" id="KW-0732">Signal</keyword>
<feature type="compositionally biased region" description="Basic and acidic residues" evidence="1">
    <location>
        <begin position="172"/>
        <end position="250"/>
    </location>
</feature>
<comment type="caution">
    <text evidence="3">The sequence shown here is derived from an EMBL/GenBank/DDBJ whole genome shotgun (WGS) entry which is preliminary data.</text>
</comment>
<feature type="chain" id="PRO_5032756519" evidence="2">
    <location>
        <begin position="27"/>
        <end position="250"/>
    </location>
</feature>
<reference evidence="3" key="1">
    <citation type="journal article" date="2020" name="mSystems">
        <title>Genome- and Community-Level Interaction Insights into Carbon Utilization and Element Cycling Functions of Hydrothermarchaeota in Hydrothermal Sediment.</title>
        <authorList>
            <person name="Zhou Z."/>
            <person name="Liu Y."/>
            <person name="Xu W."/>
            <person name="Pan J."/>
            <person name="Luo Z.H."/>
            <person name="Li M."/>
        </authorList>
    </citation>
    <scope>NUCLEOTIDE SEQUENCE [LARGE SCALE GENOMIC DNA]</scope>
    <source>
        <strain evidence="3">SpSt-1181</strain>
    </source>
</reference>
<gene>
    <name evidence="3" type="ORF">ENN50_06660</name>
</gene>
<feature type="region of interest" description="Disordered" evidence="1">
    <location>
        <begin position="139"/>
        <end position="250"/>
    </location>
</feature>
<dbReference type="AlphaFoldDB" id="A0A831SMU0"/>
<dbReference type="Proteomes" id="UP000886335">
    <property type="component" value="Unassembled WGS sequence"/>
</dbReference>
<feature type="compositionally biased region" description="Basic and acidic residues" evidence="1">
    <location>
        <begin position="152"/>
        <end position="164"/>
    </location>
</feature>
<dbReference type="EMBL" id="DSBW01000146">
    <property type="protein sequence ID" value="HED31347.1"/>
    <property type="molecule type" value="Genomic_DNA"/>
</dbReference>
<feature type="signal peptide" evidence="2">
    <location>
        <begin position="1"/>
        <end position="26"/>
    </location>
</feature>
<protein>
    <submittedName>
        <fullName evidence="3">Uncharacterized protein</fullName>
    </submittedName>
</protein>
<name>A0A831SMU0_PROAE</name>